<dbReference type="InterPro" id="IPR039537">
    <property type="entry name" value="Retrotran_Ty1/copia-like"/>
</dbReference>
<feature type="region of interest" description="Disordered" evidence="6">
    <location>
        <begin position="1560"/>
        <end position="1581"/>
    </location>
</feature>
<keyword evidence="3" id="KW-0064">Aspartyl protease</keyword>
<dbReference type="InterPro" id="IPR025724">
    <property type="entry name" value="GAG-pre-integrase_dom"/>
</dbReference>
<evidence type="ECO:0000259" key="7">
    <source>
        <dbReference type="PROSITE" id="PS50994"/>
    </source>
</evidence>
<evidence type="ECO:0000313" key="8">
    <source>
        <dbReference type="EMBL" id="GJU03455.1"/>
    </source>
</evidence>
<keyword evidence="1" id="KW-0645">Protease</keyword>
<keyword evidence="4" id="KW-0378">Hydrolase</keyword>
<evidence type="ECO:0000313" key="9">
    <source>
        <dbReference type="Proteomes" id="UP001151760"/>
    </source>
</evidence>
<proteinExistence type="predicted"/>
<organism evidence="8 9">
    <name type="scientific">Tanacetum coccineum</name>
    <dbReference type="NCBI Taxonomy" id="301880"/>
    <lineage>
        <taxon>Eukaryota</taxon>
        <taxon>Viridiplantae</taxon>
        <taxon>Streptophyta</taxon>
        <taxon>Embryophyta</taxon>
        <taxon>Tracheophyta</taxon>
        <taxon>Spermatophyta</taxon>
        <taxon>Magnoliopsida</taxon>
        <taxon>eudicotyledons</taxon>
        <taxon>Gunneridae</taxon>
        <taxon>Pentapetalae</taxon>
        <taxon>asterids</taxon>
        <taxon>campanulids</taxon>
        <taxon>Asterales</taxon>
        <taxon>Asteraceae</taxon>
        <taxon>Asteroideae</taxon>
        <taxon>Anthemideae</taxon>
        <taxon>Anthemidinae</taxon>
        <taxon>Tanacetum</taxon>
    </lineage>
</organism>
<keyword evidence="2" id="KW-0479">Metal-binding</keyword>
<evidence type="ECO:0000256" key="4">
    <source>
        <dbReference type="ARBA" id="ARBA00022801"/>
    </source>
</evidence>
<keyword evidence="5" id="KW-0175">Coiled coil</keyword>
<dbReference type="InterPro" id="IPR013103">
    <property type="entry name" value="RVT_2"/>
</dbReference>
<dbReference type="EMBL" id="BQNB010021154">
    <property type="protein sequence ID" value="GJU03455.1"/>
    <property type="molecule type" value="Genomic_DNA"/>
</dbReference>
<feature type="region of interest" description="Disordered" evidence="6">
    <location>
        <begin position="1684"/>
        <end position="1722"/>
    </location>
</feature>
<feature type="compositionally biased region" description="Basic and acidic residues" evidence="6">
    <location>
        <begin position="1685"/>
        <end position="1695"/>
    </location>
</feature>
<keyword evidence="9" id="KW-1185">Reference proteome</keyword>
<dbReference type="Gene3D" id="3.30.420.10">
    <property type="entry name" value="Ribonuclease H-like superfamily/Ribonuclease H"/>
    <property type="match status" value="1"/>
</dbReference>
<dbReference type="CDD" id="cd09272">
    <property type="entry name" value="RNase_HI_RT_Ty1"/>
    <property type="match status" value="1"/>
</dbReference>
<dbReference type="Pfam" id="PF07727">
    <property type="entry name" value="RVT_2"/>
    <property type="match status" value="1"/>
</dbReference>
<dbReference type="InterPro" id="IPR057670">
    <property type="entry name" value="SH3_retrovirus"/>
</dbReference>
<feature type="domain" description="Integrase catalytic" evidence="7">
    <location>
        <begin position="343"/>
        <end position="449"/>
    </location>
</feature>
<dbReference type="InterPro" id="IPR054722">
    <property type="entry name" value="PolX-like_BBD"/>
</dbReference>
<comment type="caution">
    <text evidence="8">The sequence shown here is derived from an EMBL/GenBank/DDBJ whole genome shotgun (WGS) entry which is preliminary data.</text>
</comment>
<evidence type="ECO:0000256" key="1">
    <source>
        <dbReference type="ARBA" id="ARBA00022670"/>
    </source>
</evidence>
<dbReference type="SUPFAM" id="SSF53098">
    <property type="entry name" value="Ribonuclease H-like"/>
    <property type="match status" value="1"/>
</dbReference>
<gene>
    <name evidence="8" type="ORF">Tco_1113793</name>
</gene>
<reference evidence="8" key="1">
    <citation type="journal article" date="2022" name="Int. J. Mol. Sci.">
        <title>Draft Genome of Tanacetum Coccineum: Genomic Comparison of Closely Related Tanacetum-Family Plants.</title>
        <authorList>
            <person name="Yamashiro T."/>
            <person name="Shiraishi A."/>
            <person name="Nakayama K."/>
            <person name="Satake H."/>
        </authorList>
    </citation>
    <scope>NUCLEOTIDE SEQUENCE</scope>
</reference>
<dbReference type="InterPro" id="IPR043502">
    <property type="entry name" value="DNA/RNA_pol_sf"/>
</dbReference>
<feature type="compositionally biased region" description="Basic residues" evidence="6">
    <location>
        <begin position="1696"/>
        <end position="1705"/>
    </location>
</feature>
<feature type="compositionally biased region" description="Basic and acidic residues" evidence="6">
    <location>
        <begin position="1706"/>
        <end position="1722"/>
    </location>
</feature>
<dbReference type="PANTHER" id="PTHR42648">
    <property type="entry name" value="TRANSPOSASE, PUTATIVE-RELATED"/>
    <property type="match status" value="1"/>
</dbReference>
<dbReference type="Pfam" id="PF22936">
    <property type="entry name" value="Pol_BBD"/>
    <property type="match status" value="1"/>
</dbReference>
<dbReference type="InterPro" id="IPR001584">
    <property type="entry name" value="Integrase_cat-core"/>
</dbReference>
<dbReference type="Pfam" id="PF25597">
    <property type="entry name" value="SH3_retrovirus"/>
    <property type="match status" value="1"/>
</dbReference>
<feature type="compositionally biased region" description="Low complexity" evidence="6">
    <location>
        <begin position="1331"/>
        <end position="1363"/>
    </location>
</feature>
<dbReference type="PROSITE" id="PS50994">
    <property type="entry name" value="INTEGRASE"/>
    <property type="match status" value="1"/>
</dbReference>
<dbReference type="InterPro" id="IPR012337">
    <property type="entry name" value="RNaseH-like_sf"/>
</dbReference>
<evidence type="ECO:0000256" key="2">
    <source>
        <dbReference type="ARBA" id="ARBA00022723"/>
    </source>
</evidence>
<dbReference type="InterPro" id="IPR036397">
    <property type="entry name" value="RNaseH_sf"/>
</dbReference>
<evidence type="ECO:0000256" key="6">
    <source>
        <dbReference type="SAM" id="MobiDB-lite"/>
    </source>
</evidence>
<dbReference type="Proteomes" id="UP001151760">
    <property type="component" value="Unassembled WGS sequence"/>
</dbReference>
<protein>
    <submittedName>
        <fullName evidence="8">Ribonuclease H-like domain-containing protein</fullName>
    </submittedName>
</protein>
<evidence type="ECO:0000256" key="5">
    <source>
        <dbReference type="SAM" id="Coils"/>
    </source>
</evidence>
<feature type="coiled-coil region" evidence="5">
    <location>
        <begin position="1399"/>
        <end position="1444"/>
    </location>
</feature>
<name>A0ABQ5IUP2_9ASTR</name>
<reference evidence="8" key="2">
    <citation type="submission" date="2022-01" db="EMBL/GenBank/DDBJ databases">
        <authorList>
            <person name="Yamashiro T."/>
            <person name="Shiraishi A."/>
            <person name="Satake H."/>
            <person name="Nakayama K."/>
        </authorList>
    </citation>
    <scope>NUCLEOTIDE SEQUENCE</scope>
</reference>
<dbReference type="PANTHER" id="PTHR42648:SF32">
    <property type="entry name" value="RIBONUCLEASE H-LIKE DOMAIN, GAG-PRE-INTEGRASE DOMAIN PROTEIN-RELATED"/>
    <property type="match status" value="1"/>
</dbReference>
<evidence type="ECO:0000256" key="3">
    <source>
        <dbReference type="ARBA" id="ARBA00022750"/>
    </source>
</evidence>
<feature type="region of interest" description="Disordered" evidence="6">
    <location>
        <begin position="1329"/>
        <end position="1371"/>
    </location>
</feature>
<feature type="region of interest" description="Disordered" evidence="6">
    <location>
        <begin position="535"/>
        <end position="563"/>
    </location>
</feature>
<feature type="compositionally biased region" description="Basic and acidic residues" evidence="6">
    <location>
        <begin position="1571"/>
        <end position="1581"/>
    </location>
</feature>
<accession>A0ABQ5IUP2</accession>
<sequence>MEMIIPTNDRFKKDNGYHVVRPPLTGNYKPPLADLSFAGLDDSVYRPTANKTSASVSQVETSITPPSNTSVEMPRVESVRPSGVIIEDWVSDDDEDIFQSNDLQATDKPSFKKIEFTNARNESGNPQQALKYKGMFDSGCSRHMTGNKALLTDYQDIDGGFVAFGGSTRGGKITCIGKIRTNKIDSEDVFFVKELKFNLFSVSQMRDKKNNVLFTETECLVLSPDFKLIDESQVLLRVPRQNNMYSFDLKNVVPSGDLTCLFAKAIIDDSKLCHRRLVYVNFKTMNKLVKGNLIRGLPSKTFENDHTCVACQKGKQHKAFCKTKHVSSISQPLQMLHMDLFGPTSVRSINHKTYCLIVTDDFSREIDEFCGQKGIKKEYSVARIPQQNGVANRKNRTLAKSLLPTVFWAEAVNTACYVLNRVLVTKPHNKTPYKLIIGRAPSISFMRPFGCLVTILNNLDPLGKFNGKAEEGFLVGYSVNSKAFKVFNSKTRKVEENLHVNLLENKPNVAGQGPNWLFDIDSLINSMNYQPVTARNQTNKNAGPQKANGNTDSKKNVNVRQTKEENVSTQQYIVFPLWSYISSNYKSPDDKAEDDTVDDDACKKTVQEPASEYDQALKNVLDKMTDQDKEATEQSDVVRKEFESQCDSQLLQEKITRVSSTNSFNTVSIPVNTASAPRTFSPIRPSSGLSFVPFGGSFPIDVANLPYDPLMLELEDTAKFRSTDIFGNAYDDHDLETLNTPYADQSVGVEADFNNMEPSTVVSPIPTTRVHSTHPKAQIIGDPKSAVQTRGMTKKNSEEHAMISYIQKQRRTNHKDFHNCLFACFLSQHEPTKISQALDDESWVEAMQEELLQFKIQKVWTLVDLPSGKKAIGTKWVYRNKKDERGIVVRNKARLVAQGYKQEEGIDYDEVFAPVARVEAIRLFLAFASFMNFLVYQMDVKSAFLYGTIEEEVYVCQPPGFVDPEFPKKVYKVEKALYGLHQAPRAWYETLSTYLLDNRFHRFQMSSIGELTFFLGLQVKQKKDGIFISQDKYVGEILKKFGFSSVRTASTLMETNKALTKDKDGKGVDVHLYRSMIGSLMYLTSSRPDIMFSVCACSRFQVQLKVSHLNAVKRIFRYLKGQPKLGLWYLRTLLLHWKLFQIVTMQCKKHTVVANSTTEAEYIAASHCCGQKHIEISHHFIRDSDENRLIEMVKIYTDNNVADLLTKAFDVSRFNFLVASIGKRGRDTKIPQSGVPPIKVGDEVVYKELGDKMERAATTASCFEAEQDSATARISANVEVELTATINGQVKTITDASLRRHLKLEDNGGITTLPNSDIFEKLALMGAPETSPSKIASSPSLSLQHTPVSTLSTSQPPNTQPTPDAEEAVPMPHESPLYSVHSLGRDEGSLSLFELTVLCTNLSNKVTSLKAELAQTKQTYGTALTKLIKKVKTLEQTVKSTQAKRRFRIVVSDDEESLEDPSKQGRKITEIDQDPSISLIQDEGTSWIQEDIEIQEKISDDTEVVLEEVEPTKLVEDLGSGENREKEVSTIGVDHSTVIPEVSTAAVNLVYIRRSAQKRKDKGKAIMTEPEPEKKTKKQLEQERLGHEEALQEEINKATQEQEKQEVITEADPTHVIDWSDPAVLRYHAQLNRPYSVAEVRKNMVMYLKNQGGYKMNYFKGMKYKYIRPIFEKIWDQIQSFAPMDSEKEKGSEKKGSRKKSLARKRASEKQSEESTKRQKIEDDIEKEELKAYLDLVPRE</sequence>
<feature type="compositionally biased region" description="Polar residues" evidence="6">
    <location>
        <begin position="535"/>
        <end position="560"/>
    </location>
</feature>
<dbReference type="Pfam" id="PF13976">
    <property type="entry name" value="gag_pre-integrs"/>
    <property type="match status" value="1"/>
</dbReference>
<dbReference type="SUPFAM" id="SSF56672">
    <property type="entry name" value="DNA/RNA polymerases"/>
    <property type="match status" value="1"/>
</dbReference>